<evidence type="ECO:0000313" key="1">
    <source>
        <dbReference type="EMBL" id="MDA0166051.1"/>
    </source>
</evidence>
<organism evidence="1 2">
    <name type="scientific">Solirubrobacter ginsenosidimutans</name>
    <dbReference type="NCBI Taxonomy" id="490573"/>
    <lineage>
        <taxon>Bacteria</taxon>
        <taxon>Bacillati</taxon>
        <taxon>Actinomycetota</taxon>
        <taxon>Thermoleophilia</taxon>
        <taxon>Solirubrobacterales</taxon>
        <taxon>Solirubrobacteraceae</taxon>
        <taxon>Solirubrobacter</taxon>
    </lineage>
</organism>
<dbReference type="Proteomes" id="UP001149140">
    <property type="component" value="Unassembled WGS sequence"/>
</dbReference>
<name>A0A9X3S7H5_9ACTN</name>
<dbReference type="RefSeq" id="WP_270045311.1">
    <property type="nucleotide sequence ID" value="NZ_JAPDOD010000057.1"/>
</dbReference>
<dbReference type="AlphaFoldDB" id="A0A9X3S7H5"/>
<evidence type="ECO:0000313" key="2">
    <source>
        <dbReference type="Proteomes" id="UP001149140"/>
    </source>
</evidence>
<proteinExistence type="predicted"/>
<accession>A0A9X3S7H5</accession>
<protein>
    <submittedName>
        <fullName evidence="1">Uncharacterized protein</fullName>
    </submittedName>
</protein>
<reference evidence="1" key="1">
    <citation type="submission" date="2022-10" db="EMBL/GenBank/DDBJ databases">
        <title>The WGS of Solirubrobacter ginsenosidimutans DSM 21036.</title>
        <authorList>
            <person name="Jiang Z."/>
        </authorList>
    </citation>
    <scope>NUCLEOTIDE SEQUENCE</scope>
    <source>
        <strain evidence="1">DSM 21036</strain>
    </source>
</reference>
<comment type="caution">
    <text evidence="1">The sequence shown here is derived from an EMBL/GenBank/DDBJ whole genome shotgun (WGS) entry which is preliminary data.</text>
</comment>
<gene>
    <name evidence="1" type="ORF">OM076_37650</name>
</gene>
<dbReference type="EMBL" id="JAPDOD010000057">
    <property type="protein sequence ID" value="MDA0166051.1"/>
    <property type="molecule type" value="Genomic_DNA"/>
</dbReference>
<keyword evidence="2" id="KW-1185">Reference proteome</keyword>
<sequence length="110" mass="11465">MSAQLSAAPRRDQTVAPARRRARIALAVAGVIAAIAAGGLVAGEVLLPDHSGPAQDSPYVPSEQALRSLSNTVAAEYRIGLAPTDGANVAPDEGVLRELRHSIANQYRSR</sequence>